<dbReference type="PANTHER" id="PTHR15074">
    <property type="entry name" value="METHYL-CPG-BINDING PROTEIN"/>
    <property type="match status" value="1"/>
</dbReference>
<feature type="region of interest" description="Disordered" evidence="3">
    <location>
        <begin position="140"/>
        <end position="203"/>
    </location>
</feature>
<feature type="compositionally biased region" description="Polar residues" evidence="3">
    <location>
        <begin position="18"/>
        <end position="36"/>
    </location>
</feature>
<dbReference type="Gene3D" id="1.10.340.30">
    <property type="entry name" value="Hypothetical protein, domain 2"/>
    <property type="match status" value="1"/>
</dbReference>
<evidence type="ECO:0000256" key="1">
    <source>
        <dbReference type="ARBA" id="ARBA00004123"/>
    </source>
</evidence>
<dbReference type="SUPFAM" id="SSF48150">
    <property type="entry name" value="DNA-glycosylase"/>
    <property type="match status" value="1"/>
</dbReference>
<evidence type="ECO:0000256" key="3">
    <source>
        <dbReference type="SAM" id="MobiDB-lite"/>
    </source>
</evidence>
<feature type="region of interest" description="Disordered" evidence="3">
    <location>
        <begin position="1"/>
        <end position="47"/>
    </location>
</feature>
<dbReference type="PANTHER" id="PTHR15074:SF0">
    <property type="entry name" value="METHYL-CPG-BINDING DOMAIN PROTEIN 4-LIKE PROTEIN"/>
    <property type="match status" value="1"/>
</dbReference>
<comment type="subcellular location">
    <subcellularLocation>
        <location evidence="1">Nucleus</location>
    </subcellularLocation>
</comment>
<accession>A0ABR1WJ06</accession>
<reference evidence="5 6" key="1">
    <citation type="submission" date="2023-01" db="EMBL/GenBank/DDBJ databases">
        <title>Analysis of 21 Apiospora genomes using comparative genomics revels a genus with tremendous synthesis potential of carbohydrate active enzymes and secondary metabolites.</title>
        <authorList>
            <person name="Sorensen T."/>
        </authorList>
    </citation>
    <scope>NUCLEOTIDE SEQUENCE [LARGE SCALE GENOMIC DNA]</scope>
    <source>
        <strain evidence="5 6">CBS 83171</strain>
    </source>
</reference>
<keyword evidence="6" id="KW-1185">Reference proteome</keyword>
<dbReference type="Pfam" id="PF00730">
    <property type="entry name" value="HhH-GPD"/>
    <property type="match status" value="1"/>
</dbReference>
<feature type="region of interest" description="Disordered" evidence="3">
    <location>
        <begin position="235"/>
        <end position="259"/>
    </location>
</feature>
<feature type="compositionally biased region" description="Basic residues" evidence="3">
    <location>
        <begin position="186"/>
        <end position="200"/>
    </location>
</feature>
<organism evidence="5 6">
    <name type="scientific">Apiospora saccharicola</name>
    <dbReference type="NCBI Taxonomy" id="335842"/>
    <lineage>
        <taxon>Eukaryota</taxon>
        <taxon>Fungi</taxon>
        <taxon>Dikarya</taxon>
        <taxon>Ascomycota</taxon>
        <taxon>Pezizomycotina</taxon>
        <taxon>Sordariomycetes</taxon>
        <taxon>Xylariomycetidae</taxon>
        <taxon>Amphisphaeriales</taxon>
        <taxon>Apiosporaceae</taxon>
        <taxon>Apiospora</taxon>
    </lineage>
</organism>
<dbReference type="InterPro" id="IPR011257">
    <property type="entry name" value="DNA_glycosylase"/>
</dbReference>
<dbReference type="InterPro" id="IPR045138">
    <property type="entry name" value="MeCP2/MBD4"/>
</dbReference>
<evidence type="ECO:0000256" key="2">
    <source>
        <dbReference type="ARBA" id="ARBA00023242"/>
    </source>
</evidence>
<proteinExistence type="predicted"/>
<evidence type="ECO:0000313" key="5">
    <source>
        <dbReference type="EMBL" id="KAK8082053.1"/>
    </source>
</evidence>
<feature type="compositionally biased region" description="Basic and acidic residues" evidence="3">
    <location>
        <begin position="529"/>
        <end position="548"/>
    </location>
</feature>
<evidence type="ECO:0000259" key="4">
    <source>
        <dbReference type="Pfam" id="PF00730"/>
    </source>
</evidence>
<feature type="region of interest" description="Disordered" evidence="3">
    <location>
        <begin position="519"/>
        <end position="549"/>
    </location>
</feature>
<gene>
    <name evidence="5" type="ORF">PG996_000834</name>
</gene>
<evidence type="ECO:0000313" key="6">
    <source>
        <dbReference type="Proteomes" id="UP001446871"/>
    </source>
</evidence>
<feature type="compositionally biased region" description="Polar residues" evidence="3">
    <location>
        <begin position="236"/>
        <end position="246"/>
    </location>
</feature>
<feature type="domain" description="HhH-GPD" evidence="4">
    <location>
        <begin position="453"/>
        <end position="528"/>
    </location>
</feature>
<keyword evidence="2" id="KW-0539">Nucleus</keyword>
<protein>
    <submittedName>
        <fullName evidence="5">Methyl-CpG-binding domain-containing protein 4</fullName>
    </submittedName>
</protein>
<feature type="compositionally biased region" description="Basic and acidic residues" evidence="3">
    <location>
        <begin position="247"/>
        <end position="258"/>
    </location>
</feature>
<comment type="caution">
    <text evidence="5">The sequence shown here is derived from an EMBL/GenBank/DDBJ whole genome shotgun (WGS) entry which is preliminary data.</text>
</comment>
<feature type="compositionally biased region" description="Basic residues" evidence="3">
    <location>
        <begin position="1"/>
        <end position="12"/>
    </location>
</feature>
<dbReference type="EMBL" id="JAQQWM010000001">
    <property type="protein sequence ID" value="KAK8082053.1"/>
    <property type="molecule type" value="Genomic_DNA"/>
</dbReference>
<sequence>MGSRNRKSKKQKLAAANASKQQQLQAANVVDRQQQPDPAENAKDPDRQLADDFMFGWNTQNDWDREAFGLAAVHGQMDPEGLAEFRSLGLLRGWEELDMMLACANSLLRKDADREPLDGQDVLTYAARLLGIPSQQPVSLGQLEPESAQQQASTTSADDSKSSKRKRGKGSPYFAEDDIPESNTKKVSKRARKQAKKQAKRYVFSKQLEPDEASLAAQHHPIVLQDAVSWYLGSGNDKTQVASQNKEGPRDEKEDQNRKYAQGLSTWYFDLGSGNNKNKDASQIKKCPQYGNHTQGLSTTRTADDHRDLEREDHLSGYDIQIQEFDTAVDRQSPCPGTCDEVASTVNGDESTATDSLQATLVGSERPSTKNVEPPRRVLRSSICTPKRIHSSKFFEAIPKVTSPTKTKSPRPPKGTVSSLPFPTLSAHRFGLVQEELADDPFRLLVAVTFLVKTSGKAAIPAFRTVMDTFRGPEALAAAPSSEIEAMIKHLGLSVVRTAQIQKFARIWLETPPTRDVRYGVKNYPRPGDGSDIRAGEELPPKEHDDSRTSAWEIGHMTQGAYAIDSWRIFCRDVLLGRAQDWKGKGREEEFQPEWMRVLPQDKELRAYLRWMWMQEGWAWDPVTGDKEVLSEQLRSAVNDGRVAWDNTGNLEILANE</sequence>
<dbReference type="InterPro" id="IPR003265">
    <property type="entry name" value="HhH-GPD_domain"/>
</dbReference>
<name>A0ABR1WJ06_9PEZI</name>
<dbReference type="Proteomes" id="UP001446871">
    <property type="component" value="Unassembled WGS sequence"/>
</dbReference>